<sequence length="205" mass="22740">MNGHRADTKQAIAGDINNLEDKPVAARAASHNKDFDSCCSIRVMRTLPPSRNSSPIYNKIQAAAWHQYKIITAPYHTTYFIHTAVSYNSPPDEAGLASFITQPYEQTVSSYLVCVYRQVEDVGKSAVTVPGVSLENNDIQAVGDLEKKVVELNSYCAQGLSFITDQENKTESSTIAASPKLEPENMLQRLLRRIQKMSLEEKESA</sequence>
<organism evidence="1 2">
    <name type="scientific">Dryococelus australis</name>
    <dbReference type="NCBI Taxonomy" id="614101"/>
    <lineage>
        <taxon>Eukaryota</taxon>
        <taxon>Metazoa</taxon>
        <taxon>Ecdysozoa</taxon>
        <taxon>Arthropoda</taxon>
        <taxon>Hexapoda</taxon>
        <taxon>Insecta</taxon>
        <taxon>Pterygota</taxon>
        <taxon>Neoptera</taxon>
        <taxon>Polyneoptera</taxon>
        <taxon>Phasmatodea</taxon>
        <taxon>Verophasmatodea</taxon>
        <taxon>Anareolatae</taxon>
        <taxon>Phasmatidae</taxon>
        <taxon>Eurycanthinae</taxon>
        <taxon>Dryococelus</taxon>
    </lineage>
</organism>
<gene>
    <name evidence="1" type="ORF">PR048_028420</name>
</gene>
<dbReference type="Proteomes" id="UP001159363">
    <property type="component" value="Chromosome 12"/>
</dbReference>
<evidence type="ECO:0000313" key="2">
    <source>
        <dbReference type="Proteomes" id="UP001159363"/>
    </source>
</evidence>
<comment type="caution">
    <text evidence="1">The sequence shown here is derived from an EMBL/GenBank/DDBJ whole genome shotgun (WGS) entry which is preliminary data.</text>
</comment>
<name>A0ABQ9GAI3_9NEOP</name>
<reference evidence="1 2" key="1">
    <citation type="submission" date="2023-02" db="EMBL/GenBank/DDBJ databases">
        <title>LHISI_Scaffold_Assembly.</title>
        <authorList>
            <person name="Stuart O.P."/>
            <person name="Cleave R."/>
            <person name="Magrath M.J.L."/>
            <person name="Mikheyev A.S."/>
        </authorList>
    </citation>
    <scope>NUCLEOTIDE SEQUENCE [LARGE SCALE GENOMIC DNA]</scope>
    <source>
        <strain evidence="1">Daus_M_001</strain>
        <tissue evidence="1">Leg muscle</tissue>
    </source>
</reference>
<keyword evidence="2" id="KW-1185">Reference proteome</keyword>
<accession>A0ABQ9GAI3</accession>
<proteinExistence type="predicted"/>
<evidence type="ECO:0000313" key="1">
    <source>
        <dbReference type="EMBL" id="KAJ8869430.1"/>
    </source>
</evidence>
<dbReference type="EMBL" id="JARBHB010000013">
    <property type="protein sequence ID" value="KAJ8869430.1"/>
    <property type="molecule type" value="Genomic_DNA"/>
</dbReference>
<protein>
    <submittedName>
        <fullName evidence="1">Uncharacterized protein</fullName>
    </submittedName>
</protein>